<dbReference type="EMBL" id="JACCFW010000003">
    <property type="protein sequence ID" value="NYJ76567.1"/>
    <property type="molecule type" value="Genomic_DNA"/>
</dbReference>
<dbReference type="Pfam" id="PF01494">
    <property type="entry name" value="FAD_binding_3"/>
    <property type="match status" value="1"/>
</dbReference>
<comment type="cofactor">
    <cofactor evidence="1">
        <name>FAD</name>
        <dbReference type="ChEBI" id="CHEBI:57692"/>
    </cofactor>
</comment>
<sequence length="511" mass="54588">MDPDVIVVGAGPVGMTAAALLHRAGVTVRILERQTKRPQNPRAATIHPRTLEVLDALPAAHGSNTHGHRATLGAQLAAAGTPMPATHFAALPSLLSYERLDTSYPFVLMCPQPITERVLAEHLTGAGVAIETGVEIVDVDQDDDGIVVHDTNHRAHRARYVIGADGAHSAVRHATDITFPGTTATLAGFGADGVLDRLPERRHQWDPVRGSLSVLTFPNGLHRVFGIEPSETNLADEDARRRQAHVPDVEEIKATLRRVAGDDFGLHDVVWTGRTGDVTRHADRYRSGRILLAGDAAHVHFPAGGQGLNVGVQDAANLAWKLAAEIAGWAPDRLVRGAQSYDAERRPVGEQLASNTQAQSAVMHTFSPSGAALRDLMSELIAQDGDTAEHLRGWLSGLSVRYPAPGTTPGEEHPRAGTRVPDLPLSDGRTLHPALRPDVLTLVSIGAIVPPSLLSKVPGDRLQLLHSVRSWGDAAGALVRPDGYTAAVWDHVTDPELIAQTARSWVATTQT</sequence>
<evidence type="ECO:0000313" key="6">
    <source>
        <dbReference type="Proteomes" id="UP000571817"/>
    </source>
</evidence>
<dbReference type="PANTHER" id="PTHR43004:SF19">
    <property type="entry name" value="BINDING MONOOXYGENASE, PUTATIVE (JCVI)-RELATED"/>
    <property type="match status" value="1"/>
</dbReference>
<dbReference type="InterPro" id="IPR036188">
    <property type="entry name" value="FAD/NAD-bd_sf"/>
</dbReference>
<dbReference type="GO" id="GO:0071949">
    <property type="term" value="F:FAD binding"/>
    <property type="evidence" value="ECO:0007669"/>
    <property type="project" value="InterPro"/>
</dbReference>
<evidence type="ECO:0000256" key="2">
    <source>
        <dbReference type="ARBA" id="ARBA00022630"/>
    </source>
</evidence>
<dbReference type="InterPro" id="IPR050641">
    <property type="entry name" value="RIFMO-like"/>
</dbReference>
<reference evidence="5 6" key="1">
    <citation type="submission" date="2020-07" db="EMBL/GenBank/DDBJ databases">
        <title>Sequencing the genomes of 1000 actinobacteria strains.</title>
        <authorList>
            <person name="Klenk H.-P."/>
        </authorList>
    </citation>
    <scope>NUCLEOTIDE SEQUENCE [LARGE SCALE GENOMIC DNA]</scope>
    <source>
        <strain evidence="5 6">DSM 29531</strain>
    </source>
</reference>
<dbReference type="Gene3D" id="3.40.30.120">
    <property type="match status" value="1"/>
</dbReference>
<evidence type="ECO:0000259" key="4">
    <source>
        <dbReference type="Pfam" id="PF01494"/>
    </source>
</evidence>
<evidence type="ECO:0000256" key="3">
    <source>
        <dbReference type="ARBA" id="ARBA00022827"/>
    </source>
</evidence>
<accession>A0A853DIN6</accession>
<gene>
    <name evidence="5" type="ORF">HNR15_003585</name>
</gene>
<comment type="caution">
    <text evidence="5">The sequence shown here is derived from an EMBL/GenBank/DDBJ whole genome shotgun (WGS) entry which is preliminary data.</text>
</comment>
<dbReference type="InterPro" id="IPR002938">
    <property type="entry name" value="FAD-bd"/>
</dbReference>
<keyword evidence="3" id="KW-0274">FAD</keyword>
<keyword evidence="2" id="KW-0285">Flavoprotein</keyword>
<dbReference type="Gene3D" id="3.30.70.2450">
    <property type="match status" value="1"/>
</dbReference>
<dbReference type="PRINTS" id="PR00420">
    <property type="entry name" value="RNGMNOXGNASE"/>
</dbReference>
<protein>
    <submittedName>
        <fullName evidence="5">2-polyprenyl-6-methoxyphenol hydroxylase-like FAD-dependent oxidoreductase</fullName>
    </submittedName>
</protein>
<dbReference type="Proteomes" id="UP000571817">
    <property type="component" value="Unassembled WGS sequence"/>
</dbReference>
<dbReference type="GO" id="GO:0016709">
    <property type="term" value="F:oxidoreductase activity, acting on paired donors, with incorporation or reduction of molecular oxygen, NAD(P)H as one donor, and incorporation of one atom of oxygen"/>
    <property type="evidence" value="ECO:0007669"/>
    <property type="project" value="UniProtKB-ARBA"/>
</dbReference>
<dbReference type="Gene3D" id="3.50.50.60">
    <property type="entry name" value="FAD/NAD(P)-binding domain"/>
    <property type="match status" value="1"/>
</dbReference>
<organism evidence="5 6">
    <name type="scientific">Allobranchiibius huperziae</name>
    <dbReference type="NCBI Taxonomy" id="1874116"/>
    <lineage>
        <taxon>Bacteria</taxon>
        <taxon>Bacillati</taxon>
        <taxon>Actinomycetota</taxon>
        <taxon>Actinomycetes</taxon>
        <taxon>Micrococcales</taxon>
        <taxon>Dermacoccaceae</taxon>
        <taxon>Allobranchiibius</taxon>
    </lineage>
</organism>
<keyword evidence="6" id="KW-1185">Reference proteome</keyword>
<evidence type="ECO:0000256" key="1">
    <source>
        <dbReference type="ARBA" id="ARBA00001974"/>
    </source>
</evidence>
<dbReference type="SUPFAM" id="SSF51905">
    <property type="entry name" value="FAD/NAD(P)-binding domain"/>
    <property type="match status" value="1"/>
</dbReference>
<name>A0A853DIN6_9MICO</name>
<feature type="domain" description="FAD-binding" evidence="4">
    <location>
        <begin position="4"/>
        <end position="355"/>
    </location>
</feature>
<dbReference type="PANTHER" id="PTHR43004">
    <property type="entry name" value="TRK SYSTEM POTASSIUM UPTAKE PROTEIN"/>
    <property type="match status" value="1"/>
</dbReference>
<dbReference type="RefSeq" id="WP_179483956.1">
    <property type="nucleotide sequence ID" value="NZ_JACCFW010000003.1"/>
</dbReference>
<evidence type="ECO:0000313" key="5">
    <source>
        <dbReference type="EMBL" id="NYJ76567.1"/>
    </source>
</evidence>
<dbReference type="AlphaFoldDB" id="A0A853DIN6"/>
<proteinExistence type="predicted"/>